<keyword evidence="2" id="KW-1185">Reference proteome</keyword>
<comment type="caution">
    <text evidence="1">The sequence shown here is derived from an EMBL/GenBank/DDBJ whole genome shotgun (WGS) entry which is preliminary data.</text>
</comment>
<evidence type="ECO:0000313" key="2">
    <source>
        <dbReference type="Proteomes" id="UP001574673"/>
    </source>
</evidence>
<dbReference type="EMBL" id="JBEUWX010000002">
    <property type="protein sequence ID" value="MFA9949186.1"/>
    <property type="molecule type" value="Genomic_DNA"/>
</dbReference>
<name>A0ABV4UCV6_9RHOO</name>
<protein>
    <submittedName>
        <fullName evidence="1">Uncharacterized protein</fullName>
    </submittedName>
</protein>
<evidence type="ECO:0000313" key="1">
    <source>
        <dbReference type="EMBL" id="MFA9949186.1"/>
    </source>
</evidence>
<accession>A0ABV4UCV6</accession>
<reference evidence="2" key="1">
    <citation type="submission" date="2024-06" db="EMBL/GenBank/DDBJ databases">
        <title>Radixoralia hellwigii gen. nov., sp nov., isolated from a root canal in the human oral cavity.</title>
        <authorList>
            <person name="Bartsch S."/>
            <person name="Wittmer A."/>
            <person name="Schulz A.-K."/>
            <person name="Neumann-Schaal M."/>
            <person name="Wolf J."/>
            <person name="Gronow S."/>
            <person name="Tennert C."/>
            <person name="Haecker G."/>
            <person name="Cieplik F."/>
            <person name="Al-Ahmad A."/>
        </authorList>
    </citation>
    <scope>NUCLEOTIDE SEQUENCE [LARGE SCALE GENOMIC DNA]</scope>
    <source>
        <strain evidence="2">Wk13</strain>
    </source>
</reference>
<sequence length="140" mass="16232">MAFVNEEIPEADVEKYGLEKIDDLFFGAGVTTSRDWTIDRARDIYLREVAIGRDELSRISTWTFYWKGALIWFKREALGVEKKPDGLRHARSRLTLALPEHLTSRRQEIYQDLRDAFRTYGGGGIFSNSTDYVHDLEIEA</sequence>
<dbReference type="RefSeq" id="WP_418890331.1">
    <property type="nucleotide sequence ID" value="NZ_JBEUWX010000002.1"/>
</dbReference>
<dbReference type="Proteomes" id="UP001574673">
    <property type="component" value="Unassembled WGS sequence"/>
</dbReference>
<gene>
    <name evidence="1" type="ORF">ABCS64_02390</name>
</gene>
<organism evidence="1 2">
    <name type="scientific">Dentiradicibacter hellwigii</name>
    <dbReference type="NCBI Taxonomy" id="3149053"/>
    <lineage>
        <taxon>Bacteria</taxon>
        <taxon>Pseudomonadati</taxon>
        <taxon>Pseudomonadota</taxon>
        <taxon>Betaproteobacteria</taxon>
        <taxon>Rhodocyclales</taxon>
        <taxon>Rhodocyclaceae</taxon>
        <taxon>Dentiradicibacter</taxon>
    </lineage>
</organism>
<proteinExistence type="predicted"/>